<dbReference type="InterPro" id="IPR006527">
    <property type="entry name" value="F-box-assoc_dom_typ1"/>
</dbReference>
<sequence length="73" mass="8285">MIHCDGLLLCILESSAMAVWNPCLNQVRWIKPEITVDTLRHYSINCFYGGIGYDGLSQDGGYKILRFGGKRYL</sequence>
<dbReference type="PaxDb" id="3708-A0A078H4W2"/>
<accession>A0A078H4W2</accession>
<keyword evidence="4" id="KW-1185">Reference proteome</keyword>
<proteinExistence type="predicted"/>
<dbReference type="AlphaFoldDB" id="A0A078H4W2"/>
<feature type="signal peptide" evidence="1">
    <location>
        <begin position="1"/>
        <end position="18"/>
    </location>
</feature>
<reference evidence="3 4" key="1">
    <citation type="journal article" date="2014" name="Science">
        <title>Plant genetics. Early allopolyploid evolution in the post-Neolithic Brassica napus oilseed genome.</title>
        <authorList>
            <person name="Chalhoub B."/>
            <person name="Denoeud F."/>
            <person name="Liu S."/>
            <person name="Parkin I.A."/>
            <person name="Tang H."/>
            <person name="Wang X."/>
            <person name="Chiquet J."/>
            <person name="Belcram H."/>
            <person name="Tong C."/>
            <person name="Samans B."/>
            <person name="Correa M."/>
            <person name="Da Silva C."/>
            <person name="Just J."/>
            <person name="Falentin C."/>
            <person name="Koh C.S."/>
            <person name="Le Clainche I."/>
            <person name="Bernard M."/>
            <person name="Bento P."/>
            <person name="Noel B."/>
            <person name="Labadie K."/>
            <person name="Alberti A."/>
            <person name="Charles M."/>
            <person name="Arnaud D."/>
            <person name="Guo H."/>
            <person name="Daviaud C."/>
            <person name="Alamery S."/>
            <person name="Jabbari K."/>
            <person name="Zhao M."/>
            <person name="Edger P.P."/>
            <person name="Chelaifa H."/>
            <person name="Tack D."/>
            <person name="Lassalle G."/>
            <person name="Mestiri I."/>
            <person name="Schnel N."/>
            <person name="Le Paslier M.C."/>
            <person name="Fan G."/>
            <person name="Renault V."/>
            <person name="Bayer P.E."/>
            <person name="Golicz A.A."/>
            <person name="Manoli S."/>
            <person name="Lee T.H."/>
            <person name="Thi V.H."/>
            <person name="Chalabi S."/>
            <person name="Hu Q."/>
            <person name="Fan C."/>
            <person name="Tollenaere R."/>
            <person name="Lu Y."/>
            <person name="Battail C."/>
            <person name="Shen J."/>
            <person name="Sidebottom C.H."/>
            <person name="Wang X."/>
            <person name="Canaguier A."/>
            <person name="Chauveau A."/>
            <person name="Berard A."/>
            <person name="Deniot G."/>
            <person name="Guan M."/>
            <person name="Liu Z."/>
            <person name="Sun F."/>
            <person name="Lim Y.P."/>
            <person name="Lyons E."/>
            <person name="Town C.D."/>
            <person name="Bancroft I."/>
            <person name="Wang X."/>
            <person name="Meng J."/>
            <person name="Ma J."/>
            <person name="Pires J.C."/>
            <person name="King G.J."/>
            <person name="Brunel D."/>
            <person name="Delourme R."/>
            <person name="Renard M."/>
            <person name="Aury J.M."/>
            <person name="Adams K.L."/>
            <person name="Batley J."/>
            <person name="Snowdon R.J."/>
            <person name="Tost J."/>
            <person name="Edwards D."/>
            <person name="Zhou Y."/>
            <person name="Hua W."/>
            <person name="Sharpe A.G."/>
            <person name="Paterson A.H."/>
            <person name="Guan C."/>
            <person name="Wincker P."/>
        </authorList>
    </citation>
    <scope>NUCLEOTIDE SEQUENCE [LARGE SCALE GENOMIC DNA]</scope>
    <source>
        <strain evidence="4">cv. Darmor-bzh</strain>
    </source>
</reference>
<dbReference type="EMBL" id="LK032294">
    <property type="protein sequence ID" value="CDY32429.1"/>
    <property type="molecule type" value="Genomic_DNA"/>
</dbReference>
<evidence type="ECO:0000259" key="2">
    <source>
        <dbReference type="Pfam" id="PF07734"/>
    </source>
</evidence>
<evidence type="ECO:0000256" key="1">
    <source>
        <dbReference type="SAM" id="SignalP"/>
    </source>
</evidence>
<dbReference type="Gramene" id="CDY32429">
    <property type="protein sequence ID" value="CDY32429"/>
    <property type="gene ID" value="GSBRNA2T00052033001"/>
</dbReference>
<feature type="chain" id="PRO_5001736537" evidence="1">
    <location>
        <begin position="19"/>
        <end position="73"/>
    </location>
</feature>
<feature type="domain" description="F-box associated beta-propeller type 1" evidence="2">
    <location>
        <begin position="1"/>
        <end position="67"/>
    </location>
</feature>
<dbReference type="NCBIfam" id="TIGR01640">
    <property type="entry name" value="F_box_assoc_1"/>
    <property type="match status" value="1"/>
</dbReference>
<dbReference type="Proteomes" id="UP000028999">
    <property type="component" value="Unassembled WGS sequence"/>
</dbReference>
<protein>
    <submittedName>
        <fullName evidence="3">BnaC03g42130D protein</fullName>
    </submittedName>
</protein>
<name>A0A078H4W2_BRANA</name>
<gene>
    <name evidence="3" type="primary">BnaC03g42130D</name>
    <name evidence="3" type="ORF">GSBRNA2T00052033001</name>
</gene>
<organism evidence="3 4">
    <name type="scientific">Brassica napus</name>
    <name type="common">Rape</name>
    <dbReference type="NCBI Taxonomy" id="3708"/>
    <lineage>
        <taxon>Eukaryota</taxon>
        <taxon>Viridiplantae</taxon>
        <taxon>Streptophyta</taxon>
        <taxon>Embryophyta</taxon>
        <taxon>Tracheophyta</taxon>
        <taxon>Spermatophyta</taxon>
        <taxon>Magnoliopsida</taxon>
        <taxon>eudicotyledons</taxon>
        <taxon>Gunneridae</taxon>
        <taxon>Pentapetalae</taxon>
        <taxon>rosids</taxon>
        <taxon>malvids</taxon>
        <taxon>Brassicales</taxon>
        <taxon>Brassicaceae</taxon>
        <taxon>Brassiceae</taxon>
        <taxon>Brassica</taxon>
    </lineage>
</organism>
<dbReference type="InterPro" id="IPR017451">
    <property type="entry name" value="F-box-assoc_interact_dom"/>
</dbReference>
<evidence type="ECO:0000313" key="4">
    <source>
        <dbReference type="Proteomes" id="UP000028999"/>
    </source>
</evidence>
<dbReference type="Pfam" id="PF07734">
    <property type="entry name" value="FBA_1"/>
    <property type="match status" value="1"/>
</dbReference>
<keyword evidence="1" id="KW-0732">Signal</keyword>
<evidence type="ECO:0000313" key="3">
    <source>
        <dbReference type="EMBL" id="CDY32429.1"/>
    </source>
</evidence>